<keyword evidence="3 9" id="KW-0812">Transmembrane</keyword>
<dbReference type="InterPro" id="IPR046342">
    <property type="entry name" value="CBS_dom_sf"/>
</dbReference>
<dbReference type="Pfam" id="PF01595">
    <property type="entry name" value="CNNM"/>
    <property type="match status" value="1"/>
</dbReference>
<dbReference type="Gene3D" id="3.10.580.10">
    <property type="entry name" value="CBS-domain"/>
    <property type="match status" value="1"/>
</dbReference>
<dbReference type="SUPFAM" id="SSF54631">
    <property type="entry name" value="CBS-domain pair"/>
    <property type="match status" value="1"/>
</dbReference>
<dbReference type="EMBL" id="CP029145">
    <property type="protein sequence ID" value="AWM31861.1"/>
    <property type="molecule type" value="Genomic_DNA"/>
</dbReference>
<feature type="transmembrane region" description="Helical" evidence="10">
    <location>
        <begin position="99"/>
        <end position="119"/>
    </location>
</feature>
<dbReference type="PROSITE" id="PS51371">
    <property type="entry name" value="CBS"/>
    <property type="match status" value="1"/>
</dbReference>
<dbReference type="InterPro" id="IPR016169">
    <property type="entry name" value="FAD-bd_PCMH_sub2"/>
</dbReference>
<dbReference type="Pfam" id="PF03471">
    <property type="entry name" value="CorC_HlyC"/>
    <property type="match status" value="1"/>
</dbReference>
<dbReference type="Proteomes" id="UP000245999">
    <property type="component" value="Chromosome"/>
</dbReference>
<dbReference type="RefSeq" id="WP_109654736.1">
    <property type="nucleotide sequence ID" value="NZ_CP029145.1"/>
</dbReference>
<evidence type="ECO:0000256" key="5">
    <source>
        <dbReference type="ARBA" id="ARBA00022989"/>
    </source>
</evidence>
<keyword evidence="14" id="KW-1185">Reference proteome</keyword>
<dbReference type="PANTHER" id="PTHR43099">
    <property type="entry name" value="UPF0053 PROTEIN YRKA"/>
    <property type="match status" value="1"/>
</dbReference>
<reference evidence="14" key="1">
    <citation type="submission" date="2018-04" db="EMBL/GenBank/DDBJ databases">
        <title>Complete genome of Antarctic heterotrophic bacterium Hymenobacter nivis.</title>
        <authorList>
            <person name="Terashima M."/>
        </authorList>
    </citation>
    <scope>NUCLEOTIDE SEQUENCE [LARGE SCALE GENOMIC DNA]</scope>
    <source>
        <strain evidence="14">NBRC 111535</strain>
    </source>
</reference>
<dbReference type="KEGG" id="hnv:DDQ68_03095"/>
<evidence type="ECO:0000259" key="12">
    <source>
        <dbReference type="PROSITE" id="PS51846"/>
    </source>
</evidence>
<dbReference type="PANTHER" id="PTHR43099:SF5">
    <property type="entry name" value="HLYC_CORC FAMILY TRANSPORTER"/>
    <property type="match status" value="1"/>
</dbReference>
<dbReference type="OrthoDB" id="9798188at2"/>
<evidence type="ECO:0000256" key="9">
    <source>
        <dbReference type="PROSITE-ProRule" id="PRU01193"/>
    </source>
</evidence>
<dbReference type="SMART" id="SM01091">
    <property type="entry name" value="CorC_HlyC"/>
    <property type="match status" value="1"/>
</dbReference>
<organism evidence="13 14">
    <name type="scientific">Hymenobacter nivis</name>
    <dbReference type="NCBI Taxonomy" id="1850093"/>
    <lineage>
        <taxon>Bacteria</taxon>
        <taxon>Pseudomonadati</taxon>
        <taxon>Bacteroidota</taxon>
        <taxon>Cytophagia</taxon>
        <taxon>Cytophagales</taxon>
        <taxon>Hymenobacteraceae</taxon>
        <taxon>Hymenobacter</taxon>
    </lineage>
</organism>
<feature type="transmembrane region" description="Helical" evidence="10">
    <location>
        <begin position="55"/>
        <end position="78"/>
    </location>
</feature>
<evidence type="ECO:0000256" key="4">
    <source>
        <dbReference type="ARBA" id="ARBA00022737"/>
    </source>
</evidence>
<evidence type="ECO:0000256" key="3">
    <source>
        <dbReference type="ARBA" id="ARBA00022692"/>
    </source>
</evidence>
<dbReference type="Pfam" id="PF00571">
    <property type="entry name" value="CBS"/>
    <property type="match status" value="1"/>
</dbReference>
<gene>
    <name evidence="13" type="ORF">DDQ68_03095</name>
</gene>
<sequence length="427" mass="46013">MEILFILALVVLNGVFSMSEIALVSARKARLAAEAAVGDARAAAALTLAQAPNRFLSTVQIGITLIGIVTGVLSGSGLTRGLQGLVSRVPGLGPYAQPVAATLVVVFITYLSVVVGELLPKRIGLANPEGIAKLVAGPMSWLSRLATPFIWLLSVSSDGLIKLLHIETNADDKVTEEEIKALVREGASEGAIQEIEHDLVDNVFRLGDRRVGSLMTTRADLIWLDVRADVAALRQTVLAHKASVYPLGEGSLDQVLGTISSKDLLSDDLSQQLGRLRELCQAPVYLPAASKAYHALELFRRSRCHHALVVNEYGSVLGLLTINDIFDALVGDIDQEPASQEVVPRADGSFLIDAQLPFAEFAERFQLTAAERQGLTGFNTLGGFLLQLLNAVPQVGQHITWQGHYFEAVDMDRSRIDKILYRPKVAG</sequence>
<evidence type="ECO:0000256" key="1">
    <source>
        <dbReference type="ARBA" id="ARBA00004651"/>
    </source>
</evidence>
<dbReference type="PROSITE" id="PS51846">
    <property type="entry name" value="CNNM"/>
    <property type="match status" value="1"/>
</dbReference>
<keyword evidence="7 9" id="KW-0472">Membrane</keyword>
<dbReference type="CDD" id="cd04590">
    <property type="entry name" value="CBS_pair_CorC_HlyC_assoc"/>
    <property type="match status" value="1"/>
</dbReference>
<dbReference type="InterPro" id="IPR002550">
    <property type="entry name" value="CNNM"/>
</dbReference>
<keyword evidence="6 8" id="KW-0129">CBS domain</keyword>
<keyword evidence="2" id="KW-1003">Cell membrane</keyword>
<evidence type="ECO:0000256" key="7">
    <source>
        <dbReference type="ARBA" id="ARBA00023136"/>
    </source>
</evidence>
<proteinExistence type="predicted"/>
<keyword evidence="5 9" id="KW-1133">Transmembrane helix</keyword>
<dbReference type="InterPro" id="IPR000644">
    <property type="entry name" value="CBS_dom"/>
</dbReference>
<name>A0A2Z3GI79_9BACT</name>
<dbReference type="Gene3D" id="3.30.465.10">
    <property type="match status" value="1"/>
</dbReference>
<evidence type="ECO:0000256" key="6">
    <source>
        <dbReference type="ARBA" id="ARBA00023122"/>
    </source>
</evidence>
<feature type="domain" description="CBS" evidence="11">
    <location>
        <begin position="279"/>
        <end position="335"/>
    </location>
</feature>
<dbReference type="InterPro" id="IPR044751">
    <property type="entry name" value="Ion_transp-like_CBS"/>
</dbReference>
<dbReference type="SUPFAM" id="SSF56176">
    <property type="entry name" value="FAD-binding/transporter-associated domain-like"/>
    <property type="match status" value="1"/>
</dbReference>
<evidence type="ECO:0000259" key="11">
    <source>
        <dbReference type="PROSITE" id="PS51371"/>
    </source>
</evidence>
<dbReference type="SMART" id="SM00116">
    <property type="entry name" value="CBS"/>
    <property type="match status" value="1"/>
</dbReference>
<evidence type="ECO:0000256" key="10">
    <source>
        <dbReference type="SAM" id="Phobius"/>
    </source>
</evidence>
<dbReference type="InterPro" id="IPR005170">
    <property type="entry name" value="Transptr-assoc_dom"/>
</dbReference>
<comment type="subcellular location">
    <subcellularLocation>
        <location evidence="1">Cell membrane</location>
        <topology evidence="1">Multi-pass membrane protein</topology>
    </subcellularLocation>
</comment>
<dbReference type="GO" id="GO:0050660">
    <property type="term" value="F:flavin adenine dinucleotide binding"/>
    <property type="evidence" value="ECO:0007669"/>
    <property type="project" value="InterPro"/>
</dbReference>
<accession>A0A2Z3GI79</accession>
<feature type="domain" description="CNNM transmembrane" evidence="12">
    <location>
        <begin position="1"/>
        <end position="196"/>
    </location>
</feature>
<evidence type="ECO:0000256" key="2">
    <source>
        <dbReference type="ARBA" id="ARBA00022475"/>
    </source>
</evidence>
<dbReference type="GO" id="GO:0005886">
    <property type="term" value="C:plasma membrane"/>
    <property type="evidence" value="ECO:0007669"/>
    <property type="project" value="UniProtKB-SubCell"/>
</dbReference>
<evidence type="ECO:0000256" key="8">
    <source>
        <dbReference type="PROSITE-ProRule" id="PRU00703"/>
    </source>
</evidence>
<evidence type="ECO:0000313" key="13">
    <source>
        <dbReference type="EMBL" id="AWM31861.1"/>
    </source>
</evidence>
<evidence type="ECO:0000313" key="14">
    <source>
        <dbReference type="Proteomes" id="UP000245999"/>
    </source>
</evidence>
<protein>
    <submittedName>
        <fullName evidence="13">Hemolysin</fullName>
    </submittedName>
</protein>
<dbReference type="InterPro" id="IPR051676">
    <property type="entry name" value="UPF0053_domain"/>
</dbReference>
<dbReference type="AlphaFoldDB" id="A0A2Z3GI79"/>
<keyword evidence="4" id="KW-0677">Repeat</keyword>
<dbReference type="InterPro" id="IPR036318">
    <property type="entry name" value="FAD-bd_PCMH-like_sf"/>
</dbReference>